<organism evidence="1 2">
    <name type="scientific">Trichogramma brassicae</name>
    <dbReference type="NCBI Taxonomy" id="86971"/>
    <lineage>
        <taxon>Eukaryota</taxon>
        <taxon>Metazoa</taxon>
        <taxon>Ecdysozoa</taxon>
        <taxon>Arthropoda</taxon>
        <taxon>Hexapoda</taxon>
        <taxon>Insecta</taxon>
        <taxon>Pterygota</taxon>
        <taxon>Neoptera</taxon>
        <taxon>Endopterygota</taxon>
        <taxon>Hymenoptera</taxon>
        <taxon>Apocrita</taxon>
        <taxon>Proctotrupomorpha</taxon>
        <taxon>Chalcidoidea</taxon>
        <taxon>Trichogrammatidae</taxon>
        <taxon>Trichogramma</taxon>
    </lineage>
</organism>
<accession>A0A6H5IUA2</accession>
<reference evidence="1 2" key="1">
    <citation type="submission" date="2020-02" db="EMBL/GenBank/DDBJ databases">
        <authorList>
            <person name="Ferguson B K."/>
        </authorList>
    </citation>
    <scope>NUCLEOTIDE SEQUENCE [LARGE SCALE GENOMIC DNA]</scope>
</reference>
<name>A0A6H5IUA2_9HYME</name>
<protein>
    <submittedName>
        <fullName evidence="1">Uncharacterized protein</fullName>
    </submittedName>
</protein>
<keyword evidence="2" id="KW-1185">Reference proteome</keyword>
<gene>
    <name evidence="1" type="ORF">TBRA_LOCUS11217</name>
</gene>
<dbReference type="Proteomes" id="UP000479190">
    <property type="component" value="Unassembled WGS sequence"/>
</dbReference>
<sequence length="153" mass="17738">MAVEKIVHQSESESDDDGVEVIIGDVQPSSRSYYHYRPNYRPNSIKRPNIHKWRREQPIATVSTKNEGLLKKEIELESGKGLKRNDQLVSEGAPTCETHYSPIQVITSDSREYPRKYAKRTSPYSRRNSRGQSDVLVVLTFENNEERHLRHNT</sequence>
<evidence type="ECO:0000313" key="1">
    <source>
        <dbReference type="EMBL" id="CAB0039476.1"/>
    </source>
</evidence>
<dbReference type="EMBL" id="CADCXV010000962">
    <property type="protein sequence ID" value="CAB0039476.1"/>
    <property type="molecule type" value="Genomic_DNA"/>
</dbReference>
<dbReference type="AlphaFoldDB" id="A0A6H5IUA2"/>
<proteinExistence type="predicted"/>
<evidence type="ECO:0000313" key="2">
    <source>
        <dbReference type="Proteomes" id="UP000479190"/>
    </source>
</evidence>